<proteinExistence type="predicted"/>
<keyword evidence="5" id="KW-1185">Reference proteome</keyword>
<feature type="coiled-coil region" evidence="1">
    <location>
        <begin position="155"/>
        <end position="242"/>
    </location>
</feature>
<feature type="region of interest" description="Disordered" evidence="2">
    <location>
        <begin position="62"/>
        <end position="150"/>
    </location>
</feature>
<organism evidence="4 5">
    <name type="scientific">Staphylotrichum longicolle</name>
    <dbReference type="NCBI Taxonomy" id="669026"/>
    <lineage>
        <taxon>Eukaryota</taxon>
        <taxon>Fungi</taxon>
        <taxon>Dikarya</taxon>
        <taxon>Ascomycota</taxon>
        <taxon>Pezizomycotina</taxon>
        <taxon>Sordariomycetes</taxon>
        <taxon>Sordariomycetidae</taxon>
        <taxon>Sordariales</taxon>
        <taxon>Chaetomiaceae</taxon>
        <taxon>Staphylotrichum</taxon>
    </lineage>
</organism>
<dbReference type="Proteomes" id="UP001197093">
    <property type="component" value="Unassembled WGS sequence"/>
</dbReference>
<keyword evidence="3" id="KW-0812">Transmembrane</keyword>
<dbReference type="AlphaFoldDB" id="A0AAD4HU76"/>
<feature type="transmembrane region" description="Helical" evidence="3">
    <location>
        <begin position="314"/>
        <end position="333"/>
    </location>
</feature>
<comment type="caution">
    <text evidence="4">The sequence shown here is derived from an EMBL/GenBank/DDBJ whole genome shotgun (WGS) entry which is preliminary data.</text>
</comment>
<feature type="transmembrane region" description="Helical" evidence="3">
    <location>
        <begin position="258"/>
        <end position="278"/>
    </location>
</feature>
<dbReference type="EMBL" id="JAHCVI010000004">
    <property type="protein sequence ID" value="KAG7286369.1"/>
    <property type="molecule type" value="Genomic_DNA"/>
</dbReference>
<gene>
    <name evidence="4" type="ORF">NEMBOFW57_008678</name>
</gene>
<reference evidence="4" key="1">
    <citation type="submission" date="2023-02" db="EMBL/GenBank/DDBJ databases">
        <authorList>
            <person name="Palmer J.M."/>
        </authorList>
    </citation>
    <scope>NUCLEOTIDE SEQUENCE</scope>
    <source>
        <strain evidence="4">FW57</strain>
    </source>
</reference>
<keyword evidence="3" id="KW-0472">Membrane</keyword>
<evidence type="ECO:0000313" key="4">
    <source>
        <dbReference type="EMBL" id="KAG7286369.1"/>
    </source>
</evidence>
<evidence type="ECO:0000256" key="1">
    <source>
        <dbReference type="SAM" id="Coils"/>
    </source>
</evidence>
<keyword evidence="3" id="KW-1133">Transmembrane helix</keyword>
<name>A0AAD4HU76_9PEZI</name>
<feature type="compositionally biased region" description="Polar residues" evidence="2">
    <location>
        <begin position="66"/>
        <end position="83"/>
    </location>
</feature>
<evidence type="ECO:0000256" key="3">
    <source>
        <dbReference type="SAM" id="Phobius"/>
    </source>
</evidence>
<evidence type="ECO:0000313" key="5">
    <source>
        <dbReference type="Proteomes" id="UP001197093"/>
    </source>
</evidence>
<sequence length="335" mass="37179">MGDSFDSRFAPYSEEDSINPGESVADIIARDQIRRSELILERPLTEAQKNIIRNFYRDRGQIRAPNEQSQPHSLRVASLSSNTTDEEIWHKRKSDSDGSNTISGLTRELWPPPVAREPLVPDVAWEPSSPPAARGPSTPPIPGPSVVGATSEAVTRDLQEQVTNLRDQVKALEARLIEAERQPTYDQRILDSAHADILRLNQEKRGFQERVAALGKALNDLKEELESLKFQVEHDADKLKAQAGEFANRRPQPPLMQAGIFSLTLVTFAMAVMVWLVTEAMLHSKRLSDGFGPFINGGYNGLGSVVIFGTWGKFLLFNAVMVYLCMFSVQAALGV</sequence>
<evidence type="ECO:0000256" key="2">
    <source>
        <dbReference type="SAM" id="MobiDB-lite"/>
    </source>
</evidence>
<protein>
    <submittedName>
        <fullName evidence="4">Uncharacterized protein</fullName>
    </submittedName>
</protein>
<accession>A0AAD4HU76</accession>
<keyword evidence="1" id="KW-0175">Coiled coil</keyword>